<comment type="caution">
    <text evidence="2">The sequence shown here is derived from an EMBL/GenBank/DDBJ whole genome shotgun (WGS) entry which is preliminary data.</text>
</comment>
<dbReference type="EMBL" id="JBHEZZ010000031">
    <property type="protein sequence ID" value="MFC1406607.1"/>
    <property type="molecule type" value="Genomic_DNA"/>
</dbReference>
<dbReference type="InterPro" id="IPR013096">
    <property type="entry name" value="Cupin_2"/>
</dbReference>
<protein>
    <submittedName>
        <fullName evidence="2">Cupin domain-containing protein</fullName>
    </submittedName>
</protein>
<dbReference type="SUPFAM" id="SSF51182">
    <property type="entry name" value="RmlC-like cupins"/>
    <property type="match status" value="1"/>
</dbReference>
<dbReference type="InterPro" id="IPR014710">
    <property type="entry name" value="RmlC-like_jellyroll"/>
</dbReference>
<dbReference type="Proteomes" id="UP001592528">
    <property type="component" value="Unassembled WGS sequence"/>
</dbReference>
<evidence type="ECO:0000313" key="2">
    <source>
        <dbReference type="EMBL" id="MFC1406607.1"/>
    </source>
</evidence>
<dbReference type="CDD" id="cd02226">
    <property type="entry name" value="cupin_YdbB-like"/>
    <property type="match status" value="1"/>
</dbReference>
<dbReference type="PANTHER" id="PTHR36114">
    <property type="entry name" value="16.7 KDA PROTEIN IN WHIE LOCUS"/>
    <property type="match status" value="1"/>
</dbReference>
<organism evidence="2 3">
    <name type="scientific">Streptacidiphilus cavernicola</name>
    <dbReference type="NCBI Taxonomy" id="3342716"/>
    <lineage>
        <taxon>Bacteria</taxon>
        <taxon>Bacillati</taxon>
        <taxon>Actinomycetota</taxon>
        <taxon>Actinomycetes</taxon>
        <taxon>Kitasatosporales</taxon>
        <taxon>Streptomycetaceae</taxon>
        <taxon>Streptacidiphilus</taxon>
    </lineage>
</organism>
<dbReference type="InterPro" id="IPR052044">
    <property type="entry name" value="PKS_Associated_Protein"/>
</dbReference>
<keyword evidence="3" id="KW-1185">Reference proteome</keyword>
<sequence length="122" mass="13105">MIDLDAALDAIPDHWSPHIAATVNDYDVKIAKLEGAFVWHAHPETDEFFLVLAGKLTLELEGRDPVVLGPHQAFTVPRGLQHRPVADPGTRVVLLEPQGTTNAGDAGEVPGIPTTTGFILPE</sequence>
<evidence type="ECO:0000313" key="3">
    <source>
        <dbReference type="Proteomes" id="UP001592528"/>
    </source>
</evidence>
<dbReference type="PANTHER" id="PTHR36114:SF1">
    <property type="entry name" value="16.7 KDA PROTEIN IN WHIE LOCUS"/>
    <property type="match status" value="1"/>
</dbReference>
<name>A0ABV6UYR3_9ACTN</name>
<accession>A0ABV6UYR3</accession>
<dbReference type="Gene3D" id="2.60.120.10">
    <property type="entry name" value="Jelly Rolls"/>
    <property type="match status" value="1"/>
</dbReference>
<reference evidence="2 3" key="1">
    <citation type="submission" date="2024-09" db="EMBL/GenBank/DDBJ databases">
        <authorList>
            <person name="Lee S.D."/>
        </authorList>
    </citation>
    <scope>NUCLEOTIDE SEQUENCE [LARGE SCALE GENOMIC DNA]</scope>
    <source>
        <strain evidence="2 3">N1-5</strain>
    </source>
</reference>
<dbReference type="Pfam" id="PF07883">
    <property type="entry name" value="Cupin_2"/>
    <property type="match status" value="1"/>
</dbReference>
<gene>
    <name evidence="2" type="ORF">ACEZDJ_35480</name>
</gene>
<evidence type="ECO:0000259" key="1">
    <source>
        <dbReference type="Pfam" id="PF07883"/>
    </source>
</evidence>
<dbReference type="InterPro" id="IPR011051">
    <property type="entry name" value="RmlC_Cupin_sf"/>
</dbReference>
<proteinExistence type="predicted"/>
<feature type="domain" description="Cupin type-2" evidence="1">
    <location>
        <begin position="34"/>
        <end position="93"/>
    </location>
</feature>
<dbReference type="RefSeq" id="WP_030263910.1">
    <property type="nucleotide sequence ID" value="NZ_JBHEZZ010000031.1"/>
</dbReference>